<proteinExistence type="inferred from homology"/>
<dbReference type="PANTHER" id="PTHR16943">
    <property type="entry name" value="2-METHYLCITRATE DEHYDRATASE-RELATED"/>
    <property type="match status" value="1"/>
</dbReference>
<dbReference type="AlphaFoldDB" id="A0A6C7ECT7"/>
<dbReference type="PANTHER" id="PTHR16943:SF8">
    <property type="entry name" value="2-METHYLCITRATE DEHYDRATASE"/>
    <property type="match status" value="1"/>
</dbReference>
<dbReference type="GO" id="GO:0016829">
    <property type="term" value="F:lyase activity"/>
    <property type="evidence" value="ECO:0007669"/>
    <property type="project" value="InterPro"/>
</dbReference>
<evidence type="ECO:0000313" key="5">
    <source>
        <dbReference type="Proteomes" id="UP000011863"/>
    </source>
</evidence>
<gene>
    <name evidence="4" type="ORF">YM304_39570</name>
</gene>
<feature type="domain" description="MmgE/PrpD N-terminal" evidence="2">
    <location>
        <begin position="9"/>
        <end position="251"/>
    </location>
</feature>
<organism evidence="4 5">
    <name type="scientific">Ilumatobacter coccineus (strain NBRC 103263 / KCTC 29153 / YM16-304)</name>
    <dbReference type="NCBI Taxonomy" id="1313172"/>
    <lineage>
        <taxon>Bacteria</taxon>
        <taxon>Bacillati</taxon>
        <taxon>Actinomycetota</taxon>
        <taxon>Acidimicrobiia</taxon>
        <taxon>Acidimicrobiales</taxon>
        <taxon>Ilumatobacteraceae</taxon>
        <taxon>Ilumatobacter</taxon>
    </lineage>
</organism>
<dbReference type="OrthoDB" id="9797528at2"/>
<dbReference type="InterPro" id="IPR036148">
    <property type="entry name" value="MmgE/PrpD_sf"/>
</dbReference>
<dbReference type="KEGG" id="aym:YM304_39570"/>
<dbReference type="SUPFAM" id="SSF103378">
    <property type="entry name" value="2-methylcitrate dehydratase PrpD"/>
    <property type="match status" value="1"/>
</dbReference>
<evidence type="ECO:0000313" key="4">
    <source>
        <dbReference type="EMBL" id="BAN04271.1"/>
    </source>
</evidence>
<dbReference type="InterPro" id="IPR005656">
    <property type="entry name" value="MmgE_PrpD"/>
</dbReference>
<evidence type="ECO:0000259" key="3">
    <source>
        <dbReference type="Pfam" id="PF19305"/>
    </source>
</evidence>
<accession>A0A6C7ECT7</accession>
<dbReference type="EMBL" id="AP012057">
    <property type="protein sequence ID" value="BAN04271.1"/>
    <property type="molecule type" value="Genomic_DNA"/>
</dbReference>
<feature type="domain" description="MmgE/PrpD C-terminal" evidence="3">
    <location>
        <begin position="274"/>
        <end position="436"/>
    </location>
</feature>
<dbReference type="RefSeq" id="WP_015443518.1">
    <property type="nucleotide sequence ID" value="NC_020520.1"/>
</dbReference>
<dbReference type="InterPro" id="IPR042183">
    <property type="entry name" value="MmgE/PrpD_sf_1"/>
</dbReference>
<protein>
    <recommendedName>
        <fullName evidence="6">2-methylcitrate dehydratase</fullName>
    </recommendedName>
</protein>
<sequence length="466" mass="48699">MNQWTGLTRRLAEHAAGLTVDQIPASALAATRSTISDALACAIAGSVVADDIVGPVSALVADTSGGRSTSILTGGSLPAVDAAFLNGAIVHTIDFDDTLMAVVAHLGSSVVTSALAACEHVGASAETFLAAVVAGFDVGGRVGRAVMPQHYQRWHATASLGGIASAAAASVALGLDAAATEMALGIAADDTGGTRVCIRQGDVTKSLHAAAASQKGMRAALLVHAGAIGPVGHLEHDFGFFWAYSDERDPHRLPEHLDDLGERWEVEENDLKAHPCILSSHTAVEGVVTLMSEHGLNVDGIESVELFQPPYSERHGVNYEPETAMAARLSVQYVVAAAIRHGKVGLEEFDGGAWLDPDVRRLMERITITPDPELSTRYPGQAPNRTCITTVGGSTHELEVGVALGSHLRPLQGDALREKHDALLAYRLDAAERERWHGAIDALGVGGDIADLTALFAAGRSEVQGR</sequence>
<dbReference type="InterPro" id="IPR045337">
    <property type="entry name" value="MmgE_PrpD_C"/>
</dbReference>
<dbReference type="Pfam" id="PF19305">
    <property type="entry name" value="MmgE_PrpD_C"/>
    <property type="match status" value="1"/>
</dbReference>
<comment type="similarity">
    <text evidence="1">Belongs to the PrpD family.</text>
</comment>
<keyword evidence="5" id="KW-1185">Reference proteome</keyword>
<evidence type="ECO:0008006" key="6">
    <source>
        <dbReference type="Google" id="ProtNLM"/>
    </source>
</evidence>
<dbReference type="Proteomes" id="UP000011863">
    <property type="component" value="Chromosome"/>
</dbReference>
<reference evidence="4 5" key="1">
    <citation type="journal article" date="2013" name="Int. J. Syst. Evol. Microbiol.">
        <title>Ilumatobacter nonamiense sp. nov. and Ilumatobacter coccineum sp. nov., isolated from seashore sand.</title>
        <authorList>
            <person name="Matsumoto A."/>
            <person name="Kasai H."/>
            <person name="Matsuo Y."/>
            <person name="Shizuri Y."/>
            <person name="Ichikawa N."/>
            <person name="Fujita N."/>
            <person name="Omura S."/>
            <person name="Takahashi Y."/>
        </authorList>
    </citation>
    <scope>NUCLEOTIDE SEQUENCE [LARGE SCALE GENOMIC DNA]</scope>
    <source>
        <strain evidence="5">NBRC 103263 / KCTC 29153 / YM16-304</strain>
    </source>
</reference>
<dbReference type="Pfam" id="PF03972">
    <property type="entry name" value="MmgE_PrpD_N"/>
    <property type="match status" value="1"/>
</dbReference>
<dbReference type="InterPro" id="IPR045336">
    <property type="entry name" value="MmgE_PrpD_N"/>
</dbReference>
<dbReference type="Gene3D" id="1.10.4100.10">
    <property type="entry name" value="2-methylcitrate dehydratase PrpD"/>
    <property type="match status" value="1"/>
</dbReference>
<evidence type="ECO:0000259" key="2">
    <source>
        <dbReference type="Pfam" id="PF03972"/>
    </source>
</evidence>
<dbReference type="Gene3D" id="3.30.1330.120">
    <property type="entry name" value="2-methylcitrate dehydratase PrpD"/>
    <property type="match status" value="1"/>
</dbReference>
<evidence type="ECO:0000256" key="1">
    <source>
        <dbReference type="ARBA" id="ARBA00006174"/>
    </source>
</evidence>
<name>A0A6C7ECT7_ILUCY</name>
<dbReference type="InterPro" id="IPR042188">
    <property type="entry name" value="MmgE/PrpD_sf_2"/>
</dbReference>